<dbReference type="EMBL" id="MFBD01000046">
    <property type="protein sequence ID" value="OGD87586.1"/>
    <property type="molecule type" value="Genomic_DNA"/>
</dbReference>
<proteinExistence type="predicted"/>
<gene>
    <name evidence="2" type="ORF">A3D04_04895</name>
</gene>
<evidence type="ECO:0000256" key="1">
    <source>
        <dbReference type="SAM" id="Phobius"/>
    </source>
</evidence>
<comment type="caution">
    <text evidence="2">The sequence shown here is derived from an EMBL/GenBank/DDBJ whole genome shotgun (WGS) entry which is preliminary data.</text>
</comment>
<accession>A0A1F5G6T5</accession>
<keyword evidence="1" id="KW-0472">Membrane</keyword>
<protein>
    <submittedName>
        <fullName evidence="2">Uncharacterized protein</fullName>
    </submittedName>
</protein>
<dbReference type="Proteomes" id="UP000177369">
    <property type="component" value="Unassembled WGS sequence"/>
</dbReference>
<dbReference type="STRING" id="1797714.A3D04_04895"/>
<name>A0A1F5G6T5_9BACT</name>
<evidence type="ECO:0000313" key="2">
    <source>
        <dbReference type="EMBL" id="OGD87586.1"/>
    </source>
</evidence>
<keyword evidence="1" id="KW-1133">Transmembrane helix</keyword>
<keyword evidence="1" id="KW-0812">Transmembrane</keyword>
<sequence>MHSIYAKSLKPKAKRLVYFSIFIIMLLAFSIKHSANTYGQTPFEKTKEEYSIQLKKYNLARNNYLTKKANYEAFKTATAKKETFESTKSYLIEINFLLADKLRLVKEYGNSIDWENSNYNKNELLTLLDEELSYLQNHWADVDKTTALEQLPPLAQELKDRLNTTIVAKTDKNIGAYELVSTERAHANSNSLTQQIKNYINPLSNDNNRAIINNWDSEIDSVNQNIQLDIDKAKLEFEKISIERKSSRVNNVIEATKGARAELEKSLDLYREILRII</sequence>
<evidence type="ECO:0000313" key="3">
    <source>
        <dbReference type="Proteomes" id="UP000177369"/>
    </source>
</evidence>
<dbReference type="AlphaFoldDB" id="A0A1F5G6T5"/>
<feature type="transmembrane region" description="Helical" evidence="1">
    <location>
        <begin position="16"/>
        <end position="35"/>
    </location>
</feature>
<organism evidence="2 3">
    <name type="scientific">Candidatus Curtissbacteria bacterium RIFCSPHIGHO2_02_FULL_40_16b</name>
    <dbReference type="NCBI Taxonomy" id="1797714"/>
    <lineage>
        <taxon>Bacteria</taxon>
        <taxon>Candidatus Curtissiibacteriota</taxon>
    </lineage>
</organism>
<reference evidence="2 3" key="1">
    <citation type="journal article" date="2016" name="Nat. Commun.">
        <title>Thousands of microbial genomes shed light on interconnected biogeochemical processes in an aquifer system.</title>
        <authorList>
            <person name="Anantharaman K."/>
            <person name="Brown C.T."/>
            <person name="Hug L.A."/>
            <person name="Sharon I."/>
            <person name="Castelle C.J."/>
            <person name="Probst A.J."/>
            <person name="Thomas B.C."/>
            <person name="Singh A."/>
            <person name="Wilkins M.J."/>
            <person name="Karaoz U."/>
            <person name="Brodie E.L."/>
            <person name="Williams K.H."/>
            <person name="Hubbard S.S."/>
            <person name="Banfield J.F."/>
        </authorList>
    </citation>
    <scope>NUCLEOTIDE SEQUENCE [LARGE SCALE GENOMIC DNA]</scope>
</reference>